<reference evidence="5 6" key="1">
    <citation type="journal article" date="2011" name="Science">
        <title>The Selaginella genome identifies genetic changes associated with the evolution of vascular plants.</title>
        <authorList>
            <person name="Banks J.A."/>
            <person name="Nishiyama T."/>
            <person name="Hasebe M."/>
            <person name="Bowman J.L."/>
            <person name="Gribskov M."/>
            <person name="dePamphilis C."/>
            <person name="Albert V.A."/>
            <person name="Aono N."/>
            <person name="Aoyama T."/>
            <person name="Ambrose B.A."/>
            <person name="Ashton N.W."/>
            <person name="Axtell M.J."/>
            <person name="Barker E."/>
            <person name="Barker M.S."/>
            <person name="Bennetzen J.L."/>
            <person name="Bonawitz N.D."/>
            <person name="Chapple C."/>
            <person name="Cheng C."/>
            <person name="Correa L.G."/>
            <person name="Dacre M."/>
            <person name="DeBarry J."/>
            <person name="Dreyer I."/>
            <person name="Elias M."/>
            <person name="Engstrom E.M."/>
            <person name="Estelle M."/>
            <person name="Feng L."/>
            <person name="Finet C."/>
            <person name="Floyd S.K."/>
            <person name="Frommer W.B."/>
            <person name="Fujita T."/>
            <person name="Gramzow L."/>
            <person name="Gutensohn M."/>
            <person name="Harholt J."/>
            <person name="Hattori M."/>
            <person name="Heyl A."/>
            <person name="Hirai T."/>
            <person name="Hiwatashi Y."/>
            <person name="Ishikawa M."/>
            <person name="Iwata M."/>
            <person name="Karol K.G."/>
            <person name="Koehler B."/>
            <person name="Kolukisaoglu U."/>
            <person name="Kubo M."/>
            <person name="Kurata T."/>
            <person name="Lalonde S."/>
            <person name="Li K."/>
            <person name="Li Y."/>
            <person name="Litt A."/>
            <person name="Lyons E."/>
            <person name="Manning G."/>
            <person name="Maruyama T."/>
            <person name="Michael T.P."/>
            <person name="Mikami K."/>
            <person name="Miyazaki S."/>
            <person name="Morinaga S."/>
            <person name="Murata T."/>
            <person name="Mueller-Roeber B."/>
            <person name="Nelson D.R."/>
            <person name="Obara M."/>
            <person name="Oguri Y."/>
            <person name="Olmstead R.G."/>
            <person name="Onodera N."/>
            <person name="Petersen B.L."/>
            <person name="Pils B."/>
            <person name="Prigge M."/>
            <person name="Rensing S.A."/>
            <person name="Riano-Pachon D.M."/>
            <person name="Roberts A.W."/>
            <person name="Sato Y."/>
            <person name="Scheller H.V."/>
            <person name="Schulz B."/>
            <person name="Schulz C."/>
            <person name="Shakirov E.V."/>
            <person name="Shibagaki N."/>
            <person name="Shinohara N."/>
            <person name="Shippen D.E."/>
            <person name="Soerensen I."/>
            <person name="Sotooka R."/>
            <person name="Sugimoto N."/>
            <person name="Sugita M."/>
            <person name="Sumikawa N."/>
            <person name="Tanurdzic M."/>
            <person name="Theissen G."/>
            <person name="Ulvskov P."/>
            <person name="Wakazuki S."/>
            <person name="Weng J.K."/>
            <person name="Willats W.W."/>
            <person name="Wipf D."/>
            <person name="Wolf P.G."/>
            <person name="Yang L."/>
            <person name="Zimmer A.D."/>
            <person name="Zhu Q."/>
            <person name="Mitros T."/>
            <person name="Hellsten U."/>
            <person name="Loque D."/>
            <person name="Otillar R."/>
            <person name="Salamov A."/>
            <person name="Schmutz J."/>
            <person name="Shapiro H."/>
            <person name="Lindquist E."/>
            <person name="Lucas S."/>
            <person name="Rokhsar D."/>
            <person name="Grigoriev I.V."/>
        </authorList>
    </citation>
    <scope>NUCLEOTIDE SEQUENCE [LARGE SCALE GENOMIC DNA]</scope>
</reference>
<dbReference type="FunFam" id="3.40.50.2000:FF:000060">
    <property type="entry name" value="Glycosyltransferase"/>
    <property type="match status" value="1"/>
</dbReference>
<dbReference type="PANTHER" id="PTHR11926:SF774">
    <property type="entry name" value="UDP-GLYCOSYLTRANSFERASE 85A1-RELATED"/>
    <property type="match status" value="1"/>
</dbReference>
<dbReference type="KEGG" id="smo:SELMODRAFT_135744"/>
<dbReference type="PANTHER" id="PTHR11926">
    <property type="entry name" value="GLUCOSYL/GLUCURONOSYL TRANSFERASES"/>
    <property type="match status" value="1"/>
</dbReference>
<keyword evidence="6" id="KW-1185">Reference proteome</keyword>
<dbReference type="Gramene" id="EFJ06235">
    <property type="protein sequence ID" value="EFJ06235"/>
    <property type="gene ID" value="SELMODRAFT_135744"/>
</dbReference>
<dbReference type="eggNOG" id="KOG1192">
    <property type="taxonomic scope" value="Eukaryota"/>
</dbReference>
<dbReference type="HOGENOM" id="CLU_001724_0_0_1"/>
<dbReference type="InterPro" id="IPR035595">
    <property type="entry name" value="UDP_glycos_trans_CS"/>
</dbReference>
<proteinExistence type="inferred from homology"/>
<dbReference type="InParanoid" id="D8TAN2"/>
<protein>
    <recommendedName>
        <fullName evidence="4">Glycosyltransferase</fullName>
        <ecNumber evidence="4">2.4.1.-</ecNumber>
    </recommendedName>
</protein>
<dbReference type="AlphaFoldDB" id="D8TAN2"/>
<organism evidence="6">
    <name type="scientific">Selaginella moellendorffii</name>
    <name type="common">Spikemoss</name>
    <dbReference type="NCBI Taxonomy" id="88036"/>
    <lineage>
        <taxon>Eukaryota</taxon>
        <taxon>Viridiplantae</taxon>
        <taxon>Streptophyta</taxon>
        <taxon>Embryophyta</taxon>
        <taxon>Tracheophyta</taxon>
        <taxon>Lycopodiopsida</taxon>
        <taxon>Selaginellales</taxon>
        <taxon>Selaginellaceae</taxon>
        <taxon>Selaginella</taxon>
    </lineage>
</organism>
<dbReference type="Proteomes" id="UP000001514">
    <property type="component" value="Unassembled WGS sequence"/>
</dbReference>
<gene>
    <name evidence="5" type="ORF">SELMODRAFT_135744</name>
</gene>
<dbReference type="EMBL" id="GL377704">
    <property type="protein sequence ID" value="EFJ06235.1"/>
    <property type="molecule type" value="Genomic_DNA"/>
</dbReference>
<dbReference type="Pfam" id="PF00201">
    <property type="entry name" value="UDPGT"/>
    <property type="match status" value="1"/>
</dbReference>
<dbReference type="InterPro" id="IPR002213">
    <property type="entry name" value="UDP_glucos_trans"/>
</dbReference>
<dbReference type="PROSITE" id="PS00375">
    <property type="entry name" value="UDPGT"/>
    <property type="match status" value="1"/>
</dbReference>
<dbReference type="SUPFAM" id="SSF53756">
    <property type="entry name" value="UDP-Glycosyltransferase/glycogen phosphorylase"/>
    <property type="match status" value="1"/>
</dbReference>
<evidence type="ECO:0000313" key="5">
    <source>
        <dbReference type="EMBL" id="EFJ06235.1"/>
    </source>
</evidence>
<feature type="non-terminal residue" evidence="5">
    <location>
        <position position="1"/>
    </location>
</feature>
<name>D8TAN2_SELML</name>
<dbReference type="Gene3D" id="3.40.50.2000">
    <property type="entry name" value="Glycogen Phosphorylase B"/>
    <property type="match status" value="2"/>
</dbReference>
<evidence type="ECO:0000313" key="6">
    <source>
        <dbReference type="Proteomes" id="UP000001514"/>
    </source>
</evidence>
<dbReference type="OMA" id="VAMEWKE"/>
<evidence type="ECO:0000256" key="3">
    <source>
        <dbReference type="RuleBase" id="RU003718"/>
    </source>
</evidence>
<evidence type="ECO:0000256" key="1">
    <source>
        <dbReference type="ARBA" id="ARBA00009995"/>
    </source>
</evidence>
<sequence>SSMGSHKKLHVVLIPLPAQGHVIPIIYLARKLALLGVTVTIINVDSIHETLQQSWKSEDNPVSNGHDIRLESISMDLQVPNGFDEKNFDAQAAFCEAIFRMEDPLAELLSRIDRDGPRVACVVSDFYHLSAPHAAKKAGLAGASFWPGNATWAAIEFHVPKLLEMGDVPVKGEALIDLEVYEKLISYIPGMEIRSQDIPVFMHDGEFQKTGEEQSLYRSKRIALDSWFLINSVHDIEPRIFEAMREGFGENFVPVGPLFPLKGEAIDSTGLQEVNLRTPDESCLPWLDERDRGSVLYVSFGSISFMTAKQFEEIALGLEASKVSFLWVIRSNSVLGMDEEFYKGFMSRTGGRGLFVRWAPQLEILQHESTGAFLTHCGWNSMLESLACGVPMLGWPSMFEQNTNAKLVLEGEGVGVAFSRSGGKDGFAPREEVEEKVRAIMEGEQGRRLKARAMEIRELAVKAASPGGSSHTNLKKFVESLAS</sequence>
<comment type="similarity">
    <text evidence="1 3">Belongs to the UDP-glycosyltransferase family.</text>
</comment>
<dbReference type="CDD" id="cd03784">
    <property type="entry name" value="GT1_Gtf-like"/>
    <property type="match status" value="1"/>
</dbReference>
<evidence type="ECO:0000256" key="4">
    <source>
        <dbReference type="RuleBase" id="RU362057"/>
    </source>
</evidence>
<keyword evidence="2 3" id="KW-0808">Transferase</keyword>
<dbReference type="EC" id="2.4.1.-" evidence="4"/>
<dbReference type="GO" id="GO:0035251">
    <property type="term" value="F:UDP-glucosyltransferase activity"/>
    <property type="evidence" value="ECO:0000318"/>
    <property type="project" value="GO_Central"/>
</dbReference>
<evidence type="ECO:0000256" key="2">
    <source>
        <dbReference type="ARBA" id="ARBA00022679"/>
    </source>
</evidence>
<accession>D8TAN2</accession>
<keyword evidence="3" id="KW-0328">Glycosyltransferase</keyword>